<organism evidence="2 3">
    <name type="scientific">Isoalcanivorax pacificus W11-5</name>
    <dbReference type="NCBI Taxonomy" id="391936"/>
    <lineage>
        <taxon>Bacteria</taxon>
        <taxon>Pseudomonadati</taxon>
        <taxon>Pseudomonadota</taxon>
        <taxon>Gammaproteobacteria</taxon>
        <taxon>Oceanospirillales</taxon>
        <taxon>Alcanivoracaceae</taxon>
        <taxon>Isoalcanivorax</taxon>
    </lineage>
</organism>
<sequence>MLHNAALISSGTLLALVLTACGGGGGSSNNGGGGGDTDTSQFTASATWTFDLPGAGQDACYDFDNALQTADCSSTDWDLMVRSSGLTATFWTNSGTTNAAGQGGALNGPFDYTWADLQTWVTGLTDGDGNTIPESVYSADANNGAFVGSNAIQSAAFEYGIGGGHSLYPNYRVFLITTDSSDDSTESTTDTKVFALQITGYYGGATGTTSGYPSFRWIERTDGASVQTDTVNATTAWVYYDLENATVVDVPDANNWHIAFNRYNIMLNGGQSGDGSVAGFVGKTPAGFYDAEGNVVESTFTSAAPADTLADLTAADMATPADAGDWIIDDVRSRLNADAEGTYPMLDYGWYTYNGTVHMLSANPDNGAFIRSGTGDSYARFHLTDITYADGNNPGSQQTWTIEFDVQPAQ</sequence>
<dbReference type="InterPro" id="IPR025921">
    <property type="entry name" value="HmuY"/>
</dbReference>
<dbReference type="RefSeq" id="WP_041025891.1">
    <property type="nucleotide sequence ID" value="NZ_CP004387.1"/>
</dbReference>
<accession>A0A0B4XFH7</accession>
<dbReference type="KEGG" id="apac:S7S_01910"/>
<dbReference type="CDD" id="cd12105">
    <property type="entry name" value="HmuY"/>
    <property type="match status" value="2"/>
</dbReference>
<evidence type="ECO:0000313" key="2">
    <source>
        <dbReference type="EMBL" id="AJD46804.1"/>
    </source>
</evidence>
<name>A0A0B4XFH7_9GAMM</name>
<keyword evidence="3" id="KW-1185">Reference proteome</keyword>
<dbReference type="Proteomes" id="UP000006764">
    <property type="component" value="Chromosome"/>
</dbReference>
<dbReference type="STRING" id="391936.S7S_01910"/>
<feature type="signal peptide" evidence="1">
    <location>
        <begin position="1"/>
        <end position="22"/>
    </location>
</feature>
<gene>
    <name evidence="2" type="ORF">S7S_01910</name>
</gene>
<dbReference type="HOGENOM" id="CLU_673740_0_0_6"/>
<dbReference type="EMBL" id="CP004387">
    <property type="protein sequence ID" value="AJD46804.1"/>
    <property type="molecule type" value="Genomic_DNA"/>
</dbReference>
<evidence type="ECO:0000313" key="3">
    <source>
        <dbReference type="Proteomes" id="UP000006764"/>
    </source>
</evidence>
<reference evidence="2 3" key="1">
    <citation type="journal article" date="2012" name="J. Bacteriol.">
        <title>Genome sequence of an alkane-degrading bacterium, Alcanivorax pacificus type strain W11-5, isolated from deep sea sediment.</title>
        <authorList>
            <person name="Lai Q."/>
            <person name="Shao Z."/>
        </authorList>
    </citation>
    <scope>NUCLEOTIDE SEQUENCE [LARGE SCALE GENOMIC DNA]</scope>
    <source>
        <strain evidence="2 3">W11-5</strain>
    </source>
</reference>
<evidence type="ECO:0008006" key="4">
    <source>
        <dbReference type="Google" id="ProtNLM"/>
    </source>
</evidence>
<protein>
    <recommendedName>
        <fullName evidence="4">Lipoprotein</fullName>
    </recommendedName>
</protein>
<dbReference type="AlphaFoldDB" id="A0A0B4XFH7"/>
<proteinExistence type="predicted"/>
<feature type="chain" id="PRO_5002111856" description="Lipoprotein" evidence="1">
    <location>
        <begin position="23"/>
        <end position="410"/>
    </location>
</feature>
<dbReference type="OrthoDB" id="335087at2"/>
<keyword evidence="1" id="KW-0732">Signal</keyword>
<dbReference type="Pfam" id="PF14064">
    <property type="entry name" value="HmuY"/>
    <property type="match status" value="1"/>
</dbReference>
<evidence type="ECO:0000256" key="1">
    <source>
        <dbReference type="SAM" id="SignalP"/>
    </source>
</evidence>